<evidence type="ECO:0000256" key="1">
    <source>
        <dbReference type="SAM" id="MobiDB-lite"/>
    </source>
</evidence>
<feature type="compositionally biased region" description="Basic residues" evidence="1">
    <location>
        <begin position="50"/>
        <end position="62"/>
    </location>
</feature>
<name>A0A8H4K0W4_9HYPO</name>
<dbReference type="PANTHER" id="PTHR38795:SF1">
    <property type="entry name" value="DUF6604 DOMAIN-CONTAINING PROTEIN"/>
    <property type="match status" value="1"/>
</dbReference>
<feature type="region of interest" description="Disordered" evidence="1">
    <location>
        <begin position="40"/>
        <end position="70"/>
    </location>
</feature>
<gene>
    <name evidence="3" type="ORF">F53441_12209</name>
</gene>
<keyword evidence="4" id="KW-1185">Reference proteome</keyword>
<proteinExistence type="predicted"/>
<feature type="domain" description="DUF6604" evidence="2">
    <location>
        <begin position="11"/>
        <end position="270"/>
    </location>
</feature>
<comment type="caution">
    <text evidence="3">The sequence shown here is derived from an EMBL/GenBank/DDBJ whole genome shotgun (WGS) entry which is preliminary data.</text>
</comment>
<dbReference type="OrthoDB" id="5238236at2759"/>
<protein>
    <recommendedName>
        <fullName evidence="2">DUF6604 domain-containing protein</fullName>
    </recommendedName>
</protein>
<evidence type="ECO:0000313" key="4">
    <source>
        <dbReference type="Proteomes" id="UP000605986"/>
    </source>
</evidence>
<accession>A0A8H4K0W4</accession>
<dbReference type="Pfam" id="PF20253">
    <property type="entry name" value="DUF6604"/>
    <property type="match status" value="1"/>
</dbReference>
<organism evidence="3 4">
    <name type="scientific">Fusarium austroafricanum</name>
    <dbReference type="NCBI Taxonomy" id="2364996"/>
    <lineage>
        <taxon>Eukaryota</taxon>
        <taxon>Fungi</taxon>
        <taxon>Dikarya</taxon>
        <taxon>Ascomycota</taxon>
        <taxon>Pezizomycotina</taxon>
        <taxon>Sordariomycetes</taxon>
        <taxon>Hypocreomycetidae</taxon>
        <taxon>Hypocreales</taxon>
        <taxon>Nectriaceae</taxon>
        <taxon>Fusarium</taxon>
        <taxon>Fusarium concolor species complex</taxon>
    </lineage>
</organism>
<evidence type="ECO:0000313" key="3">
    <source>
        <dbReference type="EMBL" id="KAF4440758.1"/>
    </source>
</evidence>
<dbReference type="AlphaFoldDB" id="A0A8H4K0W4"/>
<sequence>MLPGPLLGAYQQYKADTDSVAAWLASTAKACGYPADLLSPDGQKKETGRLKGKARKGAKKQQKPAQNSAPADSARKYIIAIKDFIPLAEYIFASTKPVISVPKALAETIDRVIFMRSKFGSDLIEHGAKLNQDSDATHNYFVGVLQKVRSVLRPRMPVDTPSFDTFDDLSNRFSGLDVYEPSQEFLDAPDYVRPEKAQDDNDTYEAEPQKSFHDAVIAYVVMLNDLNKIRSHIEWIWLNYREGIFDLANAAVATNTGIDLARNLIEQVEPIFEDHGGACDIGQRFSLIVAMREGITPAEFAAWASRGGKDKMYDIADKSFLVANVLMRSSADVLDPRHLPLYKEGMFGTYNPGSDRSKKSGNAKFLEDKIIFAEFFTEAVTVALQVGDYPVEDEFTRGIRELCKTGKVPFYLVFASQILLDIHHTIREQRSSVVKEVLGQIGAMQNELKLHTEFHKDLTIENWPAMNERSLQDFAKSMAWIGRDPVFNAKRKVAQRMGMMADESTRHRILGHSPVIAGLLLYHFRAGMYDLSIAIVNVWGSIAYPTHLYNALQQEGLLVGRWDDMDVVRTLLGDSNLFVGDPPKNKDDYLKRFLLQMGYSASAITTHKGRLLRQPKKHQDMASRAGPRGIKDGAPVSTMFIERYLRGSRQVNLSPEDVDQIISRSKIQEEEGFGTTWGNDNTEEQQTEKKKSRTKQKKKATDGGKLSPGELLEPLVMALTEETPEFAFPYLFLHRLTWKLLRQVKQACDPVLRRMYGATYLDKENQLPFVVGYVLMAFAEDPHLDGKALMRTAAQEMNGLVSQKEVSSLAIKAAAKLYNLHIQIGEDLLDDGGLTLDEEGNLTISM</sequence>
<feature type="region of interest" description="Disordered" evidence="1">
    <location>
        <begin position="611"/>
        <end position="631"/>
    </location>
</feature>
<reference evidence="3" key="1">
    <citation type="submission" date="2020-01" db="EMBL/GenBank/DDBJ databases">
        <title>Identification and distribution of gene clusters putatively required for synthesis of sphingolipid metabolism inhibitors in phylogenetically diverse species of the filamentous fungus Fusarium.</title>
        <authorList>
            <person name="Kim H.-S."/>
            <person name="Busman M."/>
            <person name="Brown D.W."/>
            <person name="Divon H."/>
            <person name="Uhlig S."/>
            <person name="Proctor R.H."/>
        </authorList>
    </citation>
    <scope>NUCLEOTIDE SEQUENCE</scope>
    <source>
        <strain evidence="3">NRRL 53441</strain>
    </source>
</reference>
<dbReference type="Proteomes" id="UP000605986">
    <property type="component" value="Unassembled WGS sequence"/>
</dbReference>
<evidence type="ECO:0000259" key="2">
    <source>
        <dbReference type="Pfam" id="PF20253"/>
    </source>
</evidence>
<dbReference type="PANTHER" id="PTHR38795">
    <property type="entry name" value="DUF6604 DOMAIN-CONTAINING PROTEIN"/>
    <property type="match status" value="1"/>
</dbReference>
<dbReference type="EMBL" id="JAADJG010000645">
    <property type="protein sequence ID" value="KAF4440758.1"/>
    <property type="molecule type" value="Genomic_DNA"/>
</dbReference>
<dbReference type="InterPro" id="IPR046539">
    <property type="entry name" value="DUF6604"/>
</dbReference>
<feature type="region of interest" description="Disordered" evidence="1">
    <location>
        <begin position="672"/>
        <end position="706"/>
    </location>
</feature>